<evidence type="ECO:0000313" key="1">
    <source>
        <dbReference type="EMBL" id="TFK70125.1"/>
    </source>
</evidence>
<name>A0ACD3AWM6_9AGAR</name>
<proteinExistence type="predicted"/>
<gene>
    <name evidence="1" type="ORF">BDN72DRAFT_566387</name>
</gene>
<protein>
    <submittedName>
        <fullName evidence="1">Uncharacterized protein</fullName>
    </submittedName>
</protein>
<sequence>MASGNPLPLELVEIVLEYFFGLYPTINPPDTTLFNCSLVCRSWHPIAQSIRFSELVLPYSYGRWPPIVSALKRNPTLFQYVRSVLITNVRSLEVAEILSLLPNLRRVSIVHRMLSRKVAGGRADELMNVAMNLTSLHLGRVLDFPLEVFYLCSALQDLKIRNTTFLHPIAGAYGGLGLNQPRPRLKSLYIGVQNAARDIEILNWFCQPQCAFDLSEFISFHCVDHTEEIETHELVKRFVQLVSPTIQDLTMQLPAERSFSPCFSDYFSADMRRTRRCCLDFSCIA</sequence>
<keyword evidence="2" id="KW-1185">Reference proteome</keyword>
<accession>A0ACD3AWM6</accession>
<reference evidence="1 2" key="1">
    <citation type="journal article" date="2019" name="Nat. Ecol. Evol.">
        <title>Megaphylogeny resolves global patterns of mushroom evolution.</title>
        <authorList>
            <person name="Varga T."/>
            <person name="Krizsan K."/>
            <person name="Foldi C."/>
            <person name="Dima B."/>
            <person name="Sanchez-Garcia M."/>
            <person name="Sanchez-Ramirez S."/>
            <person name="Szollosi G.J."/>
            <person name="Szarkandi J.G."/>
            <person name="Papp V."/>
            <person name="Albert L."/>
            <person name="Andreopoulos W."/>
            <person name="Angelini C."/>
            <person name="Antonin V."/>
            <person name="Barry K.W."/>
            <person name="Bougher N.L."/>
            <person name="Buchanan P."/>
            <person name="Buyck B."/>
            <person name="Bense V."/>
            <person name="Catcheside P."/>
            <person name="Chovatia M."/>
            <person name="Cooper J."/>
            <person name="Damon W."/>
            <person name="Desjardin D."/>
            <person name="Finy P."/>
            <person name="Geml J."/>
            <person name="Haridas S."/>
            <person name="Hughes K."/>
            <person name="Justo A."/>
            <person name="Karasinski D."/>
            <person name="Kautmanova I."/>
            <person name="Kiss B."/>
            <person name="Kocsube S."/>
            <person name="Kotiranta H."/>
            <person name="LaButti K.M."/>
            <person name="Lechner B.E."/>
            <person name="Liimatainen K."/>
            <person name="Lipzen A."/>
            <person name="Lukacs Z."/>
            <person name="Mihaltcheva S."/>
            <person name="Morgado L.N."/>
            <person name="Niskanen T."/>
            <person name="Noordeloos M.E."/>
            <person name="Ohm R.A."/>
            <person name="Ortiz-Santana B."/>
            <person name="Ovrebo C."/>
            <person name="Racz N."/>
            <person name="Riley R."/>
            <person name="Savchenko A."/>
            <person name="Shiryaev A."/>
            <person name="Soop K."/>
            <person name="Spirin V."/>
            <person name="Szebenyi C."/>
            <person name="Tomsovsky M."/>
            <person name="Tulloss R.E."/>
            <person name="Uehling J."/>
            <person name="Grigoriev I.V."/>
            <person name="Vagvolgyi C."/>
            <person name="Papp T."/>
            <person name="Martin F.M."/>
            <person name="Miettinen O."/>
            <person name="Hibbett D.S."/>
            <person name="Nagy L.G."/>
        </authorList>
    </citation>
    <scope>NUCLEOTIDE SEQUENCE [LARGE SCALE GENOMIC DNA]</scope>
    <source>
        <strain evidence="1 2">NL-1719</strain>
    </source>
</reference>
<organism evidence="1 2">
    <name type="scientific">Pluteus cervinus</name>
    <dbReference type="NCBI Taxonomy" id="181527"/>
    <lineage>
        <taxon>Eukaryota</taxon>
        <taxon>Fungi</taxon>
        <taxon>Dikarya</taxon>
        <taxon>Basidiomycota</taxon>
        <taxon>Agaricomycotina</taxon>
        <taxon>Agaricomycetes</taxon>
        <taxon>Agaricomycetidae</taxon>
        <taxon>Agaricales</taxon>
        <taxon>Pluteineae</taxon>
        <taxon>Pluteaceae</taxon>
        <taxon>Pluteus</taxon>
    </lineage>
</organism>
<dbReference type="Proteomes" id="UP000308600">
    <property type="component" value="Unassembled WGS sequence"/>
</dbReference>
<dbReference type="EMBL" id="ML208318">
    <property type="protein sequence ID" value="TFK70125.1"/>
    <property type="molecule type" value="Genomic_DNA"/>
</dbReference>
<evidence type="ECO:0000313" key="2">
    <source>
        <dbReference type="Proteomes" id="UP000308600"/>
    </source>
</evidence>